<dbReference type="InterPro" id="IPR036465">
    <property type="entry name" value="vWFA_dom_sf"/>
</dbReference>
<feature type="signal peptide" evidence="1">
    <location>
        <begin position="1"/>
        <end position="22"/>
    </location>
</feature>
<dbReference type="AlphaFoldDB" id="A0A8S4NDM5"/>
<dbReference type="SUPFAM" id="SSF53300">
    <property type="entry name" value="vWA-like"/>
    <property type="match status" value="1"/>
</dbReference>
<organism evidence="3 4">
    <name type="scientific">Owenia fusiformis</name>
    <name type="common">Polychaete worm</name>
    <dbReference type="NCBI Taxonomy" id="6347"/>
    <lineage>
        <taxon>Eukaryota</taxon>
        <taxon>Metazoa</taxon>
        <taxon>Spiralia</taxon>
        <taxon>Lophotrochozoa</taxon>
        <taxon>Annelida</taxon>
        <taxon>Polychaeta</taxon>
        <taxon>Sedentaria</taxon>
        <taxon>Canalipalpata</taxon>
        <taxon>Sabellida</taxon>
        <taxon>Oweniida</taxon>
        <taxon>Oweniidae</taxon>
        <taxon>Owenia</taxon>
    </lineage>
</organism>
<dbReference type="PANTHER" id="PTHR22588">
    <property type="entry name" value="VWFA DOMAIN-CONTAINING PROTEIN"/>
    <property type="match status" value="1"/>
</dbReference>
<comment type="caution">
    <text evidence="3">The sequence shown here is derived from an EMBL/GenBank/DDBJ whole genome shotgun (WGS) entry which is preliminary data.</text>
</comment>
<keyword evidence="4" id="KW-1185">Reference proteome</keyword>
<feature type="domain" description="VWFA" evidence="2">
    <location>
        <begin position="128"/>
        <end position="317"/>
    </location>
</feature>
<sequence length="333" mass="38294">MDLVKWYMLISLLTSFIVLLQGFRAPPGYFKKRSKCDMISRQYTVIDSLKRCSYYRCVFGRYIKKDCPSGRQLTSQFVKWGSRGYAYKYNPCGERVTKCHDVTFGRLGDEVVPVGLKPYFTLESCGIDLGIGLDISCSISDENKQLVKDFTLNIINRFKIGRGFLKVAGVKFAEKPQVIQFLDQSTSNQATKFKFKSMDLTADRCRTHTDDALAIFRDEIFSKERGNRPDKKDILVFMSDGSTYHGKNVDNNVYVERTKRIGRELREKLGVETFVLGMPTNKNKTVGYDEWMEIGGDHEHVITLASFRELDSKINELLKNSCKETILDPNFWN</sequence>
<dbReference type="SMART" id="SM00327">
    <property type="entry name" value="VWA"/>
    <property type="match status" value="1"/>
</dbReference>
<evidence type="ECO:0000313" key="3">
    <source>
        <dbReference type="EMBL" id="CAH1779204.1"/>
    </source>
</evidence>
<reference evidence="3" key="1">
    <citation type="submission" date="2022-03" db="EMBL/GenBank/DDBJ databases">
        <authorList>
            <person name="Martin C."/>
        </authorList>
    </citation>
    <scope>NUCLEOTIDE SEQUENCE</scope>
</reference>
<evidence type="ECO:0000256" key="1">
    <source>
        <dbReference type="SAM" id="SignalP"/>
    </source>
</evidence>
<dbReference type="CDD" id="cd01450">
    <property type="entry name" value="vWFA_subfamily_ECM"/>
    <property type="match status" value="1"/>
</dbReference>
<feature type="chain" id="PRO_5035921150" description="VWFA domain-containing protein" evidence="1">
    <location>
        <begin position="23"/>
        <end position="333"/>
    </location>
</feature>
<dbReference type="PROSITE" id="PS50234">
    <property type="entry name" value="VWFA"/>
    <property type="match status" value="1"/>
</dbReference>
<dbReference type="EMBL" id="CAIIXF020000003">
    <property type="protein sequence ID" value="CAH1779204.1"/>
    <property type="molecule type" value="Genomic_DNA"/>
</dbReference>
<dbReference type="InterPro" id="IPR052229">
    <property type="entry name" value="Collagen-VI/PIF"/>
</dbReference>
<dbReference type="Gene3D" id="3.40.50.410">
    <property type="entry name" value="von Willebrand factor, type A domain"/>
    <property type="match status" value="1"/>
</dbReference>
<dbReference type="Pfam" id="PF00092">
    <property type="entry name" value="VWA"/>
    <property type="match status" value="1"/>
</dbReference>
<dbReference type="PANTHER" id="PTHR22588:SF3">
    <property type="entry name" value="VWFA DOMAIN-CONTAINING PROTEIN"/>
    <property type="match status" value="1"/>
</dbReference>
<dbReference type="InterPro" id="IPR002035">
    <property type="entry name" value="VWF_A"/>
</dbReference>
<gene>
    <name evidence="3" type="ORF">OFUS_LOCUS6032</name>
</gene>
<proteinExistence type="predicted"/>
<evidence type="ECO:0000313" key="4">
    <source>
        <dbReference type="Proteomes" id="UP000749559"/>
    </source>
</evidence>
<dbReference type="Proteomes" id="UP000749559">
    <property type="component" value="Unassembled WGS sequence"/>
</dbReference>
<keyword evidence="1" id="KW-0732">Signal</keyword>
<evidence type="ECO:0000259" key="2">
    <source>
        <dbReference type="PROSITE" id="PS50234"/>
    </source>
</evidence>
<name>A0A8S4NDM5_OWEFU</name>
<accession>A0A8S4NDM5</accession>
<protein>
    <recommendedName>
        <fullName evidence="2">VWFA domain-containing protein</fullName>
    </recommendedName>
</protein>